<dbReference type="PANTHER" id="PTHR18968">
    <property type="entry name" value="THIAMINE PYROPHOSPHATE ENZYMES"/>
    <property type="match status" value="1"/>
</dbReference>
<gene>
    <name evidence="7" type="primary">ilvG_2</name>
    <name evidence="7" type="ORF">AVE30378_00111</name>
</gene>
<keyword evidence="2 3" id="KW-0786">Thiamine pyrophosphate</keyword>
<organism evidence="7 8">
    <name type="scientific">Achromobacter veterisilvae</name>
    <dbReference type="NCBI Taxonomy" id="2069367"/>
    <lineage>
        <taxon>Bacteria</taxon>
        <taxon>Pseudomonadati</taxon>
        <taxon>Pseudomonadota</taxon>
        <taxon>Betaproteobacteria</taxon>
        <taxon>Burkholderiales</taxon>
        <taxon>Alcaligenaceae</taxon>
        <taxon>Achromobacter</taxon>
    </lineage>
</organism>
<dbReference type="GO" id="GO:0000287">
    <property type="term" value="F:magnesium ion binding"/>
    <property type="evidence" value="ECO:0007669"/>
    <property type="project" value="InterPro"/>
</dbReference>
<dbReference type="InterPro" id="IPR011766">
    <property type="entry name" value="TPP_enzyme_TPP-bd"/>
</dbReference>
<dbReference type="PANTHER" id="PTHR18968:SF120">
    <property type="entry name" value="ACETOLACTATE SYNTHASE LARGE SUBUNIT"/>
    <property type="match status" value="1"/>
</dbReference>
<dbReference type="EMBL" id="UFQC01000001">
    <property type="protein sequence ID" value="SSW62367.1"/>
    <property type="molecule type" value="Genomic_DNA"/>
</dbReference>
<evidence type="ECO:0000259" key="5">
    <source>
        <dbReference type="Pfam" id="PF02775"/>
    </source>
</evidence>
<dbReference type="Pfam" id="PF02775">
    <property type="entry name" value="TPP_enzyme_C"/>
    <property type="match status" value="1"/>
</dbReference>
<dbReference type="InterPro" id="IPR012001">
    <property type="entry name" value="Thiamin_PyroP_enz_TPP-bd_dom"/>
</dbReference>
<keyword evidence="7" id="KW-0808">Transferase</keyword>
<dbReference type="Gene3D" id="3.40.50.970">
    <property type="match status" value="2"/>
</dbReference>
<feature type="domain" description="Thiamine pyrophosphate enzyme TPP-binding" evidence="5">
    <location>
        <begin position="392"/>
        <end position="538"/>
    </location>
</feature>
<protein>
    <submittedName>
        <fullName evidence="7">Acetolactate synthase isozyme 2 large subunit</fullName>
        <ecNumber evidence="7">2.2.1.6</ecNumber>
    </submittedName>
</protein>
<dbReference type="PROSITE" id="PS00187">
    <property type="entry name" value="TPP_ENZYMES"/>
    <property type="match status" value="1"/>
</dbReference>
<dbReference type="InterPro" id="IPR000399">
    <property type="entry name" value="TPP-bd_CS"/>
</dbReference>
<evidence type="ECO:0000313" key="8">
    <source>
        <dbReference type="Proteomes" id="UP000289465"/>
    </source>
</evidence>
<dbReference type="GO" id="GO:0005948">
    <property type="term" value="C:acetolactate synthase complex"/>
    <property type="evidence" value="ECO:0007669"/>
    <property type="project" value="TreeGrafter"/>
</dbReference>
<dbReference type="EC" id="2.2.1.6" evidence="7"/>
<dbReference type="SUPFAM" id="SSF52467">
    <property type="entry name" value="DHS-like NAD/FAD-binding domain"/>
    <property type="match status" value="1"/>
</dbReference>
<accession>A0A446C399</accession>
<feature type="domain" description="Thiamine pyrophosphate enzyme central" evidence="4">
    <location>
        <begin position="195"/>
        <end position="332"/>
    </location>
</feature>
<evidence type="ECO:0000313" key="7">
    <source>
        <dbReference type="EMBL" id="SSW62367.1"/>
    </source>
</evidence>
<dbReference type="CDD" id="cd00568">
    <property type="entry name" value="TPP_enzymes"/>
    <property type="match status" value="1"/>
</dbReference>
<evidence type="ECO:0000256" key="1">
    <source>
        <dbReference type="ARBA" id="ARBA00007812"/>
    </source>
</evidence>
<comment type="similarity">
    <text evidence="1 3">Belongs to the TPP enzyme family.</text>
</comment>
<dbReference type="GO" id="GO:0009099">
    <property type="term" value="P:L-valine biosynthetic process"/>
    <property type="evidence" value="ECO:0007669"/>
    <property type="project" value="TreeGrafter"/>
</dbReference>
<dbReference type="GO" id="GO:0009097">
    <property type="term" value="P:isoleucine biosynthetic process"/>
    <property type="evidence" value="ECO:0007669"/>
    <property type="project" value="TreeGrafter"/>
</dbReference>
<dbReference type="InterPro" id="IPR045229">
    <property type="entry name" value="TPP_enz"/>
</dbReference>
<dbReference type="GO" id="GO:0050660">
    <property type="term" value="F:flavin adenine dinucleotide binding"/>
    <property type="evidence" value="ECO:0007669"/>
    <property type="project" value="TreeGrafter"/>
</dbReference>
<dbReference type="RefSeq" id="WP_129238826.1">
    <property type="nucleotide sequence ID" value="NZ_UFQC01000001.1"/>
</dbReference>
<sequence length="570" mass="59733">MTLTSDTNTSAHALLGIFAGNGIDRVFLVPGESYLGVLDALRDSPGIDVVTCRHEGGASFMACADGRLTGRPGVVMVSRGPGAANAAIGVHAAQQDGVPMILLIGQVPRKDLRKEAFQEIDYQKMFGSIAKWVHEVAAPEDLAWAALKALRVATSGTPGPVVLVVPEDVQQSPAPRPDWVAVPASPAQPAPAALERMRALLAAASRPLIIAGGAFNAPGGREALRRLAERHGIPVAVSFRQHDIFPNTHALYAGDLDLATQAAQVEAFDSSDLILALGTRLGDITTQGYTFPAYPRPSQTLVHCHADAGVVNQHFTADVGIVADPMATAQALGELPAAGNGAARGDWAASLRAIRERAAAWPSPSADDGVPFVSVVRSLADQAPADVMVCLDAGTFAAPVYRHFPFVYPQRLMASQSGAMGYGTPAAIASQLRRPRSKVVCLAGDGGFMMTGNEMMAAAERGLPILFIVSNNNCYGSIRLHQARTYPGRYVGTDLASPDFTMIARAFGMQTEHVTRPDQVTAAVARGLASTVPYFLEVKTSLAAILPAGADARAGIDLLGRGGPAPVHSR</sequence>
<evidence type="ECO:0000256" key="2">
    <source>
        <dbReference type="ARBA" id="ARBA00023052"/>
    </source>
</evidence>
<name>A0A446C399_9BURK</name>
<dbReference type="NCBIfam" id="NF006052">
    <property type="entry name" value="PRK08199.1"/>
    <property type="match status" value="1"/>
</dbReference>
<feature type="domain" description="Thiamine pyrophosphate enzyme N-terminal TPP-binding" evidence="6">
    <location>
        <begin position="10"/>
        <end position="125"/>
    </location>
</feature>
<dbReference type="FunFam" id="3.40.50.970:FF:000007">
    <property type="entry name" value="Acetolactate synthase"/>
    <property type="match status" value="1"/>
</dbReference>
<dbReference type="Proteomes" id="UP000289465">
    <property type="component" value="Unassembled WGS sequence"/>
</dbReference>
<dbReference type="GO" id="GO:0003984">
    <property type="term" value="F:acetolactate synthase activity"/>
    <property type="evidence" value="ECO:0007669"/>
    <property type="project" value="UniProtKB-EC"/>
</dbReference>
<dbReference type="InterPro" id="IPR012000">
    <property type="entry name" value="Thiamin_PyroP_enz_cen_dom"/>
</dbReference>
<evidence type="ECO:0000259" key="6">
    <source>
        <dbReference type="Pfam" id="PF02776"/>
    </source>
</evidence>
<evidence type="ECO:0000259" key="4">
    <source>
        <dbReference type="Pfam" id="PF00205"/>
    </source>
</evidence>
<dbReference type="InterPro" id="IPR029061">
    <property type="entry name" value="THDP-binding"/>
</dbReference>
<dbReference type="SUPFAM" id="SSF52518">
    <property type="entry name" value="Thiamin diphosphate-binding fold (THDP-binding)"/>
    <property type="match status" value="2"/>
</dbReference>
<proteinExistence type="inferred from homology"/>
<dbReference type="Pfam" id="PF02776">
    <property type="entry name" value="TPP_enzyme_N"/>
    <property type="match status" value="1"/>
</dbReference>
<dbReference type="InterPro" id="IPR029035">
    <property type="entry name" value="DHS-like_NAD/FAD-binding_dom"/>
</dbReference>
<dbReference type="Gene3D" id="3.40.50.1220">
    <property type="entry name" value="TPP-binding domain"/>
    <property type="match status" value="1"/>
</dbReference>
<dbReference type="CDD" id="cd07035">
    <property type="entry name" value="TPP_PYR_POX_like"/>
    <property type="match status" value="1"/>
</dbReference>
<evidence type="ECO:0000256" key="3">
    <source>
        <dbReference type="RuleBase" id="RU362132"/>
    </source>
</evidence>
<reference evidence="7 8" key="1">
    <citation type="submission" date="2018-07" db="EMBL/GenBank/DDBJ databases">
        <authorList>
            <person name="Peeters C."/>
        </authorList>
    </citation>
    <scope>NUCLEOTIDE SEQUENCE [LARGE SCALE GENOMIC DNA]</scope>
    <source>
        <strain evidence="7 8">LMG 30378</strain>
    </source>
</reference>
<dbReference type="AlphaFoldDB" id="A0A446C399"/>
<dbReference type="GO" id="GO:0030976">
    <property type="term" value="F:thiamine pyrophosphate binding"/>
    <property type="evidence" value="ECO:0007669"/>
    <property type="project" value="InterPro"/>
</dbReference>
<dbReference type="OrthoDB" id="2254214at2"/>
<dbReference type="Pfam" id="PF00205">
    <property type="entry name" value="TPP_enzyme_M"/>
    <property type="match status" value="1"/>
</dbReference>